<protein>
    <submittedName>
        <fullName evidence="4">Capsid triplex subunit 2</fullName>
    </submittedName>
</protein>
<reference evidence="4 5" key="1">
    <citation type="journal article" date="2017" name="Virology">
        <title>Genome sequence variation among isolates of monkey B virus (Macacine alphaherpesvirus 1) from captive macaques.</title>
        <authorList>
            <person name="Eberle R."/>
            <person name="Maxwell L.K."/>
            <person name="Nicholson S."/>
            <person name="Black D."/>
            <person name="Jones-Engel L."/>
        </authorList>
    </citation>
    <scope>NUCLEOTIDE SEQUENCE [LARGE SCALE GENOMIC DNA]</scope>
    <source>
        <strain evidence="4">8100812</strain>
    </source>
</reference>
<dbReference type="EMBL" id="KY628968">
    <property type="protein sequence ID" value="ARS01655.1"/>
    <property type="molecule type" value="Genomic_DNA"/>
</dbReference>
<keyword evidence="1" id="KW-0167">Capsid protein</keyword>
<name>A0A1X9WFF6_9ALPH</name>
<sequence length="318" mass="33901">MLTDGFESEIAIPSGISRADAAALQRCEGRVVFLPTIRRQLALADVAHESFAAGGVAPDTLGLLLAYRRRFPAVIARVLPTRLVAYPLDLGLTHAGTAGLRNTAPVDLCNGDPVSLVPPVFEGPSTDVRLESLDLTLRFPVTLPSSLAREIVARLVARGIRSLNPDPRAPGELAELNAVYYNGARLPLVANVEQLAPVNAEVRTLILNAAYSITEGTAVVLSLIPRLFALSAQDGYVNTLLQMQSATREAAQLIHPEAPGLPQDGDRRLPVYEALVAWLAHASQLGDALALAPVARVCTFDGPTVVRSGDLAPVIRYY</sequence>
<accession>A0A1X9WFF6</accession>
<dbReference type="Proteomes" id="UP000682190">
    <property type="component" value="Segment"/>
</dbReference>
<dbReference type="GO" id="GO:0005198">
    <property type="term" value="F:structural molecule activity"/>
    <property type="evidence" value="ECO:0007669"/>
    <property type="project" value="InterPro"/>
</dbReference>
<dbReference type="InterPro" id="IPR002690">
    <property type="entry name" value="Herpes_capsid_2"/>
</dbReference>
<evidence type="ECO:0000256" key="2">
    <source>
        <dbReference type="ARBA" id="ARBA00022562"/>
    </source>
</evidence>
<proteinExistence type="inferred from homology"/>
<keyword evidence="3" id="KW-0946">Virion</keyword>
<keyword evidence="2" id="KW-1048">Host nucleus</keyword>
<dbReference type="GO" id="GO:0019028">
    <property type="term" value="C:viral capsid"/>
    <property type="evidence" value="ECO:0007669"/>
    <property type="project" value="UniProtKB-KW"/>
</dbReference>
<dbReference type="HAMAP" id="MF_04019">
    <property type="entry name" value="HSV_TRX2"/>
    <property type="match status" value="1"/>
</dbReference>
<organism evidence="4 5">
    <name type="scientific">Macacine alphaherpesvirus 2</name>
    <dbReference type="NCBI Taxonomy" id="2845554"/>
    <lineage>
        <taxon>Viruses</taxon>
        <taxon>Duplodnaviria</taxon>
        <taxon>Heunggongvirae</taxon>
        <taxon>Peploviricota</taxon>
        <taxon>Herviviricetes</taxon>
        <taxon>Herpesvirales</taxon>
        <taxon>Orthoherpesviridae</taxon>
        <taxon>Alphaherpesvirinae</taxon>
        <taxon>Simplexvirus</taxon>
        <taxon>Simplexvirus macacinealpha2</taxon>
    </lineage>
</organism>
<dbReference type="Pfam" id="PF01802">
    <property type="entry name" value="Herpes_V23"/>
    <property type="match status" value="1"/>
</dbReference>
<evidence type="ECO:0000313" key="5">
    <source>
        <dbReference type="Proteomes" id="UP000682190"/>
    </source>
</evidence>
<evidence type="ECO:0000313" key="4">
    <source>
        <dbReference type="EMBL" id="ARS01655.1"/>
    </source>
</evidence>
<gene>
    <name evidence="4" type="primary">UL18</name>
</gene>
<evidence type="ECO:0000256" key="1">
    <source>
        <dbReference type="ARBA" id="ARBA00022561"/>
    </source>
</evidence>
<keyword evidence="5" id="KW-1185">Reference proteome</keyword>
<evidence type="ECO:0000256" key="3">
    <source>
        <dbReference type="ARBA" id="ARBA00022844"/>
    </source>
</evidence>